<dbReference type="Proteomes" id="UP000182894">
    <property type="component" value="Unassembled WGS sequence"/>
</dbReference>
<dbReference type="OrthoDB" id="7029255at2"/>
<evidence type="ECO:0000256" key="1">
    <source>
        <dbReference type="SAM" id="Phobius"/>
    </source>
</evidence>
<organism evidence="2 3">
    <name type="scientific">Pseudomonas abietaniphila</name>
    <dbReference type="NCBI Taxonomy" id="89065"/>
    <lineage>
        <taxon>Bacteria</taxon>
        <taxon>Pseudomonadati</taxon>
        <taxon>Pseudomonadota</taxon>
        <taxon>Gammaproteobacteria</taxon>
        <taxon>Pseudomonadales</taxon>
        <taxon>Pseudomonadaceae</taxon>
        <taxon>Pseudomonas</taxon>
    </lineage>
</organism>
<dbReference type="AlphaFoldDB" id="A0A1G7WXV2"/>
<name>A0A1G7WXV2_9PSED</name>
<dbReference type="EMBL" id="FNCO01000003">
    <property type="protein sequence ID" value="SDG76753.1"/>
    <property type="molecule type" value="Genomic_DNA"/>
</dbReference>
<dbReference type="GO" id="GO:0015628">
    <property type="term" value="P:protein secretion by the type II secretion system"/>
    <property type="evidence" value="ECO:0007669"/>
    <property type="project" value="InterPro"/>
</dbReference>
<sequence>MKPRSQWFAAFTGRWQQFGRRDQLMLIVLAMFLLSVGLISGVWQPTKQRLERAERSYQQRLSLVSEMRRAKPTRRSSVGQPWASRISDSATAAGLELLELNRDSASLRVVVSGEAGALLSWLIQGEREGAHMQSLTLDRQENQLHARVAWGVN</sequence>
<protein>
    <submittedName>
        <fullName evidence="2">General secretion pathway protein M</fullName>
    </submittedName>
</protein>
<feature type="transmembrane region" description="Helical" evidence="1">
    <location>
        <begin position="24"/>
        <end position="43"/>
    </location>
</feature>
<keyword evidence="1" id="KW-0472">Membrane</keyword>
<dbReference type="InterPro" id="IPR007690">
    <property type="entry name" value="T2SS_GspM"/>
</dbReference>
<evidence type="ECO:0000313" key="3">
    <source>
        <dbReference type="Proteomes" id="UP000182894"/>
    </source>
</evidence>
<evidence type="ECO:0000313" key="2">
    <source>
        <dbReference type="EMBL" id="SDG76753.1"/>
    </source>
</evidence>
<keyword evidence="1" id="KW-1133">Transmembrane helix</keyword>
<dbReference type="GO" id="GO:0015627">
    <property type="term" value="C:type II protein secretion system complex"/>
    <property type="evidence" value="ECO:0007669"/>
    <property type="project" value="InterPro"/>
</dbReference>
<dbReference type="Pfam" id="PF04612">
    <property type="entry name" value="T2SSM"/>
    <property type="match status" value="1"/>
</dbReference>
<accession>A0A1G7WXV2</accession>
<gene>
    <name evidence="2" type="ORF">SAMN05216605_10397</name>
</gene>
<reference evidence="3" key="1">
    <citation type="submission" date="2016-10" db="EMBL/GenBank/DDBJ databases">
        <authorList>
            <person name="Varghese N."/>
            <person name="Submissions S."/>
        </authorList>
    </citation>
    <scope>NUCLEOTIDE SEQUENCE [LARGE SCALE GENOMIC DNA]</scope>
    <source>
        <strain evidence="3">ATCC 700689</strain>
    </source>
</reference>
<keyword evidence="3" id="KW-1185">Reference proteome</keyword>
<dbReference type="RefSeq" id="WP_074751601.1">
    <property type="nucleotide sequence ID" value="NZ_FNCO01000003.1"/>
</dbReference>
<keyword evidence="1" id="KW-0812">Transmembrane</keyword>
<proteinExistence type="predicted"/>
<dbReference type="STRING" id="89065.SAMN05216605_10397"/>